<dbReference type="InterPro" id="IPR051472">
    <property type="entry name" value="T3SS_Stator/FliH"/>
</dbReference>
<dbReference type="Proteomes" id="UP001597493">
    <property type="component" value="Unassembled WGS sequence"/>
</dbReference>
<name>A0ABW5QXZ9_9BACL</name>
<evidence type="ECO:0000313" key="8">
    <source>
        <dbReference type="EMBL" id="MFD2660950.1"/>
    </source>
</evidence>
<keyword evidence="3" id="KW-0813">Transport</keyword>
<keyword evidence="9" id="KW-1185">Reference proteome</keyword>
<gene>
    <name evidence="8" type="ORF">ACFSW5_11890</name>
</gene>
<keyword evidence="5" id="KW-0653">Protein transport</keyword>
<comment type="caution">
    <text evidence="8">The sequence shown here is derived from an EMBL/GenBank/DDBJ whole genome shotgun (WGS) entry which is preliminary data.</text>
</comment>
<accession>A0ABW5QXZ9</accession>
<evidence type="ECO:0000256" key="6">
    <source>
        <dbReference type="ARBA" id="ARBA00023225"/>
    </source>
</evidence>
<dbReference type="Pfam" id="PF02108">
    <property type="entry name" value="FliH"/>
    <property type="match status" value="1"/>
</dbReference>
<evidence type="ECO:0000256" key="1">
    <source>
        <dbReference type="ARBA" id="ARBA00003041"/>
    </source>
</evidence>
<keyword evidence="6" id="KW-1006">Bacterial flagellum protein export</keyword>
<dbReference type="PANTHER" id="PTHR34982">
    <property type="entry name" value="YOP PROTEINS TRANSLOCATION PROTEIN L"/>
    <property type="match status" value="1"/>
</dbReference>
<evidence type="ECO:0000313" key="9">
    <source>
        <dbReference type="Proteomes" id="UP001597493"/>
    </source>
</evidence>
<dbReference type="RefSeq" id="WP_379273134.1">
    <property type="nucleotide sequence ID" value="NZ_JBHUGT010000002.1"/>
</dbReference>
<evidence type="ECO:0000256" key="5">
    <source>
        <dbReference type="ARBA" id="ARBA00022927"/>
    </source>
</evidence>
<protein>
    <submittedName>
        <fullName evidence="8">FliH/SctL family protein</fullName>
    </submittedName>
</protein>
<feature type="domain" description="Flagellar assembly protein FliH/Type III secretion system HrpE" evidence="7">
    <location>
        <begin position="129"/>
        <end position="257"/>
    </location>
</feature>
<sequence>MTSLSNLIKSTHVMPLEQLKVLELLKQRPQVRPEPQTDSVPSAPDEAVLKLRDRILSDAESVANERIAEANRISEQLLADAQKQIDAWWAEKRAEDEAVTEAARAAGYENGYREGAGTAEAELRAEWEQKLAEAAAVLESAYQMREQIIQEAEPFLVELSCSIAGKIIGEQFEQTPELATRLIVGALSRRREQGIITLCVAPSQLAFVQAARDELLTAIDSQAELQIIPDSKVQDRGCVIRSAFGSVDARIDTQLSEIKNELMLLVHDNDKE</sequence>
<organism evidence="8 9">
    <name type="scientific">Paenibacillus thailandensis</name>
    <dbReference type="NCBI Taxonomy" id="393250"/>
    <lineage>
        <taxon>Bacteria</taxon>
        <taxon>Bacillati</taxon>
        <taxon>Bacillota</taxon>
        <taxon>Bacilli</taxon>
        <taxon>Bacillales</taxon>
        <taxon>Paenibacillaceae</taxon>
        <taxon>Paenibacillus</taxon>
    </lineage>
</organism>
<dbReference type="EMBL" id="JBHUMY010000012">
    <property type="protein sequence ID" value="MFD2660950.1"/>
    <property type="molecule type" value="Genomic_DNA"/>
</dbReference>
<evidence type="ECO:0000259" key="7">
    <source>
        <dbReference type="Pfam" id="PF02108"/>
    </source>
</evidence>
<evidence type="ECO:0000256" key="4">
    <source>
        <dbReference type="ARBA" id="ARBA00022795"/>
    </source>
</evidence>
<comment type="similarity">
    <text evidence="2">Belongs to the FliH family.</text>
</comment>
<evidence type="ECO:0000256" key="2">
    <source>
        <dbReference type="ARBA" id="ARBA00006602"/>
    </source>
</evidence>
<dbReference type="InterPro" id="IPR018035">
    <property type="entry name" value="Flagellar_FliH/T3SS_HrpE"/>
</dbReference>
<dbReference type="PANTHER" id="PTHR34982:SF1">
    <property type="entry name" value="FLAGELLAR ASSEMBLY PROTEIN FLIH"/>
    <property type="match status" value="1"/>
</dbReference>
<evidence type="ECO:0000256" key="3">
    <source>
        <dbReference type="ARBA" id="ARBA00022448"/>
    </source>
</evidence>
<reference evidence="9" key="1">
    <citation type="journal article" date="2019" name="Int. J. Syst. Evol. Microbiol.">
        <title>The Global Catalogue of Microorganisms (GCM) 10K type strain sequencing project: providing services to taxonomists for standard genome sequencing and annotation.</title>
        <authorList>
            <consortium name="The Broad Institute Genomics Platform"/>
            <consortium name="The Broad Institute Genome Sequencing Center for Infectious Disease"/>
            <person name="Wu L."/>
            <person name="Ma J."/>
        </authorList>
    </citation>
    <scope>NUCLEOTIDE SEQUENCE [LARGE SCALE GENOMIC DNA]</scope>
    <source>
        <strain evidence="9">TISTR 1827</strain>
    </source>
</reference>
<keyword evidence="4" id="KW-1005">Bacterial flagellum biogenesis</keyword>
<proteinExistence type="inferred from homology"/>
<comment type="function">
    <text evidence="1">Needed for flagellar regrowth and assembly.</text>
</comment>